<keyword evidence="1" id="KW-0175">Coiled coil</keyword>
<sequence>MSVSSRRNSAIFRFKPSPKQISSIDNVLSSPSGEVDISLLATSPDSDIQFDQYNTDKWKEISRIMNNSGNFDKDILQHFIHINDHRDFNSMVKNPFYWIINFSLIPFWFKLYLIAMVKGKSRQNNGPCAVCGQQDSGEKFRKLTENLLAKAIKSPAAQQLTLKLNLNDQLCQLHYNNFIVYDRGIIKSQNKRKNTDLSYYPEGKRKISLSQERLLNVTNTVDGLMQQLEDLGSQLNQIEKARESESTNFSEFFSDKIERITNILYKYFREKNLPVWDAKEFEELIVSHDPGVKGFFDIVFQSMNPEGKNLQTQQLLKQKVMLLFYQIAAMRNKQVSGTKTAIGLFLINSGASVTCINALANMGICSTYQTLYNKLETIVNNHQHSVQAYIYRQRNKLIIGCIDDYHNLHSTRIPSVTSKDQISHMATVLFNTSEASPIPYYTNNHLPIHNPNGVDPFILKEALWATHLISLGKSYNSVKFNWDNYYEGELMESLTIHSYDADLWERYGRKFDQTKLVDLLELPLKNTNNYIQAIQSFIELPEIVNYLRQYTIPIPADFPGQLFIRRAIVNILKSNNNVPTSNNITHLIPFLGPLHVSLNSRESVFLVFWSFFNQLYLTIFDAKKKLASKPKPWRINLLMYLANSGWKLIKHLVIARFGNTKITGYRTFFDLLDNLIPATLDIYTVLFRNNKFDEYIDTIYRLWCMMRRFQRHNYDKILLAFLSDVYYWKSIGHPIIETLKNNLNMFDEYIIENFHSLLRRHTTAKVSSSKSLRRDALFIDNFRNENLFATSFVPKRDYPYKKKDLDEMIKRTALFLLNFFDEIWKNDGKVEKKMEGKRTKKPYYYFTSIPTSFPFGALPLGYHSPIPPNMKKFCDKKFCKKSTSDSEGEVLICGHAYHEECFRVLGLKCEHCYKYLDKSINELTNSYNQRLHLEEAQLELDINEEMDEDNCELEETDGYKSKIGTDSELQKRILGILKILYYNNIFNF</sequence>
<evidence type="ECO:0000313" key="4">
    <source>
        <dbReference type="Proteomes" id="UP000234323"/>
    </source>
</evidence>
<dbReference type="VEuPathDB" id="FungiDB:FUN_018414"/>
<reference evidence="3 4" key="1">
    <citation type="submission" date="2015-10" db="EMBL/GenBank/DDBJ databases">
        <title>Genome analyses suggest a sexual origin of heterokaryosis in a supposedly ancient asexual fungus.</title>
        <authorList>
            <person name="Ropars J."/>
            <person name="Sedzielewska K."/>
            <person name="Noel J."/>
            <person name="Charron P."/>
            <person name="Farinelli L."/>
            <person name="Marton T."/>
            <person name="Kruger M."/>
            <person name="Pelin A."/>
            <person name="Brachmann A."/>
            <person name="Corradi N."/>
        </authorList>
    </citation>
    <scope>NUCLEOTIDE SEQUENCE [LARGE SCALE GENOMIC DNA]</scope>
    <source>
        <strain evidence="3 4">A4</strain>
    </source>
</reference>
<evidence type="ECO:0000313" key="3">
    <source>
        <dbReference type="EMBL" id="PKY53480.1"/>
    </source>
</evidence>
<keyword evidence="2" id="KW-0472">Membrane</keyword>
<proteinExistence type="predicted"/>
<dbReference type="VEuPathDB" id="FungiDB:RhiirA1_454002"/>
<dbReference type="VEuPathDB" id="FungiDB:RhiirFUN_026805"/>
<name>A0A2I1H3N3_9GLOM</name>
<evidence type="ECO:0000256" key="2">
    <source>
        <dbReference type="SAM" id="Phobius"/>
    </source>
</evidence>
<feature type="transmembrane region" description="Helical" evidence="2">
    <location>
        <begin position="96"/>
        <end position="115"/>
    </location>
</feature>
<dbReference type="AlphaFoldDB" id="A0A2I1H3N3"/>
<accession>A0A2I1H3N3</accession>
<protein>
    <submittedName>
        <fullName evidence="3">Uncharacterized protein</fullName>
    </submittedName>
</protein>
<comment type="caution">
    <text evidence="3">The sequence shown here is derived from an EMBL/GenBank/DDBJ whole genome shotgun (WGS) entry which is preliminary data.</text>
</comment>
<dbReference type="Proteomes" id="UP000234323">
    <property type="component" value="Unassembled WGS sequence"/>
</dbReference>
<dbReference type="VEuPathDB" id="FungiDB:RhiirA1_450610"/>
<evidence type="ECO:0000256" key="1">
    <source>
        <dbReference type="SAM" id="Coils"/>
    </source>
</evidence>
<organism evidence="3 4">
    <name type="scientific">Rhizophagus irregularis</name>
    <dbReference type="NCBI Taxonomy" id="588596"/>
    <lineage>
        <taxon>Eukaryota</taxon>
        <taxon>Fungi</taxon>
        <taxon>Fungi incertae sedis</taxon>
        <taxon>Mucoromycota</taxon>
        <taxon>Glomeromycotina</taxon>
        <taxon>Glomeromycetes</taxon>
        <taxon>Glomerales</taxon>
        <taxon>Glomeraceae</taxon>
        <taxon>Rhizophagus</taxon>
    </lineage>
</organism>
<gene>
    <name evidence="3" type="ORF">RhiirA4_471716</name>
</gene>
<dbReference type="VEuPathDB" id="FungiDB:FUN_005767"/>
<keyword evidence="2" id="KW-1133">Transmembrane helix</keyword>
<keyword evidence="2" id="KW-0812">Transmembrane</keyword>
<dbReference type="VEuPathDB" id="FungiDB:RhiirFUN_013431"/>
<dbReference type="VEuPathDB" id="FungiDB:FUN_001193"/>
<dbReference type="VEuPathDB" id="FungiDB:FUN_011799"/>
<keyword evidence="4" id="KW-1185">Reference proteome</keyword>
<dbReference type="EMBL" id="LLXI01001397">
    <property type="protein sequence ID" value="PKY53480.1"/>
    <property type="molecule type" value="Genomic_DNA"/>
</dbReference>
<feature type="coiled-coil region" evidence="1">
    <location>
        <begin position="221"/>
        <end position="248"/>
    </location>
</feature>